<comment type="caution">
    <text evidence="2">The sequence shown here is derived from an EMBL/GenBank/DDBJ whole genome shotgun (WGS) entry which is preliminary data.</text>
</comment>
<dbReference type="AlphaFoldDB" id="A0A350P4V5"/>
<evidence type="ECO:0000313" key="3">
    <source>
        <dbReference type="Proteomes" id="UP000263517"/>
    </source>
</evidence>
<accession>A0A350P4V5</accession>
<dbReference type="Proteomes" id="UP000263517">
    <property type="component" value="Unassembled WGS sequence"/>
</dbReference>
<dbReference type="EMBL" id="DNAN01000402">
    <property type="protein sequence ID" value="HAW76322.1"/>
    <property type="molecule type" value="Genomic_DNA"/>
</dbReference>
<feature type="region of interest" description="Disordered" evidence="1">
    <location>
        <begin position="44"/>
        <end position="120"/>
    </location>
</feature>
<evidence type="ECO:0000313" key="2">
    <source>
        <dbReference type="EMBL" id="HAW76322.1"/>
    </source>
</evidence>
<name>A0A350P4V5_9ALTE</name>
<sequence length="184" mass="20284">MTAAEKKAAIAKLKAQIAEIEAMPPADAPEEMSALDAMIALDDRSQKAPEPEVAPLFPPETLPEVDVEEAEAKGRMLDEMEPVVARDQKRKRRAERKAAKEERKSAKEEEAADGDVDISGAAKAVPVDDMDAMNLFRVVHGGDFDPKSSMDKKKLSQIQENLMKDDFKGLSPNQFALKMYREAS</sequence>
<feature type="compositionally biased region" description="Basic and acidic residues" evidence="1">
    <location>
        <begin position="96"/>
        <end position="109"/>
    </location>
</feature>
<reference evidence="2 3" key="1">
    <citation type="journal article" date="2018" name="Nat. Biotechnol.">
        <title>A standardized bacterial taxonomy based on genome phylogeny substantially revises the tree of life.</title>
        <authorList>
            <person name="Parks D.H."/>
            <person name="Chuvochina M."/>
            <person name="Waite D.W."/>
            <person name="Rinke C."/>
            <person name="Skarshewski A."/>
            <person name="Chaumeil P.A."/>
            <person name="Hugenholtz P."/>
        </authorList>
    </citation>
    <scope>NUCLEOTIDE SEQUENCE [LARGE SCALE GENOMIC DNA]</scope>
    <source>
        <strain evidence="2">UBA11978</strain>
    </source>
</reference>
<gene>
    <name evidence="2" type="ORF">DCW74_11380</name>
</gene>
<organism evidence="2 3">
    <name type="scientific">Alteromonas australica</name>
    <dbReference type="NCBI Taxonomy" id="589873"/>
    <lineage>
        <taxon>Bacteria</taxon>
        <taxon>Pseudomonadati</taxon>
        <taxon>Pseudomonadota</taxon>
        <taxon>Gammaproteobacteria</taxon>
        <taxon>Alteromonadales</taxon>
        <taxon>Alteromonadaceae</taxon>
        <taxon>Alteromonas/Salinimonas group</taxon>
        <taxon>Alteromonas</taxon>
    </lineage>
</organism>
<protein>
    <submittedName>
        <fullName evidence="2">Uncharacterized protein</fullName>
    </submittedName>
</protein>
<evidence type="ECO:0000256" key="1">
    <source>
        <dbReference type="SAM" id="MobiDB-lite"/>
    </source>
</evidence>
<proteinExistence type="predicted"/>